<proteinExistence type="predicted"/>
<keyword evidence="2" id="KW-0732">Signal</keyword>
<feature type="compositionally biased region" description="Low complexity" evidence="1">
    <location>
        <begin position="70"/>
        <end position="81"/>
    </location>
</feature>
<feature type="chain" id="PRO_5034711155" evidence="2">
    <location>
        <begin position="19"/>
        <end position="485"/>
    </location>
</feature>
<feature type="compositionally biased region" description="Polar residues" evidence="1">
    <location>
        <begin position="296"/>
        <end position="319"/>
    </location>
</feature>
<name>A0A8E0RNE3_9TREM</name>
<feature type="region of interest" description="Disordered" evidence="1">
    <location>
        <begin position="372"/>
        <end position="434"/>
    </location>
</feature>
<organism evidence="3 4">
    <name type="scientific">Fasciolopsis buskii</name>
    <dbReference type="NCBI Taxonomy" id="27845"/>
    <lineage>
        <taxon>Eukaryota</taxon>
        <taxon>Metazoa</taxon>
        <taxon>Spiralia</taxon>
        <taxon>Lophotrochozoa</taxon>
        <taxon>Platyhelminthes</taxon>
        <taxon>Trematoda</taxon>
        <taxon>Digenea</taxon>
        <taxon>Plagiorchiida</taxon>
        <taxon>Echinostomata</taxon>
        <taxon>Echinostomatoidea</taxon>
        <taxon>Fasciolidae</taxon>
        <taxon>Fasciolopsis</taxon>
    </lineage>
</organism>
<evidence type="ECO:0000313" key="3">
    <source>
        <dbReference type="EMBL" id="KAA0183821.1"/>
    </source>
</evidence>
<gene>
    <name evidence="3" type="ORF">FBUS_05741</name>
</gene>
<comment type="caution">
    <text evidence="3">The sequence shown here is derived from an EMBL/GenBank/DDBJ whole genome shotgun (WGS) entry which is preliminary data.</text>
</comment>
<protein>
    <submittedName>
        <fullName evidence="3">Uncharacterized protein</fullName>
    </submittedName>
</protein>
<evidence type="ECO:0000256" key="2">
    <source>
        <dbReference type="SAM" id="SignalP"/>
    </source>
</evidence>
<dbReference type="Proteomes" id="UP000728185">
    <property type="component" value="Unassembled WGS sequence"/>
</dbReference>
<feature type="compositionally biased region" description="Polar residues" evidence="1">
    <location>
        <begin position="387"/>
        <end position="402"/>
    </location>
</feature>
<reference evidence="3" key="1">
    <citation type="submission" date="2019-05" db="EMBL/GenBank/DDBJ databases">
        <title>Annotation for the trematode Fasciolopsis buski.</title>
        <authorList>
            <person name="Choi Y.-J."/>
        </authorList>
    </citation>
    <scope>NUCLEOTIDE SEQUENCE</scope>
    <source>
        <strain evidence="3">HT</strain>
        <tissue evidence="3">Whole worm</tissue>
    </source>
</reference>
<evidence type="ECO:0000313" key="4">
    <source>
        <dbReference type="Proteomes" id="UP000728185"/>
    </source>
</evidence>
<evidence type="ECO:0000256" key="1">
    <source>
        <dbReference type="SAM" id="MobiDB-lite"/>
    </source>
</evidence>
<accession>A0A8E0RNE3</accession>
<feature type="region of interest" description="Disordered" evidence="1">
    <location>
        <begin position="58"/>
        <end position="81"/>
    </location>
</feature>
<dbReference type="OrthoDB" id="6233064at2759"/>
<dbReference type="EMBL" id="LUCM01011545">
    <property type="protein sequence ID" value="KAA0183821.1"/>
    <property type="molecule type" value="Genomic_DNA"/>
</dbReference>
<feature type="compositionally biased region" description="Basic and acidic residues" evidence="1">
    <location>
        <begin position="405"/>
        <end position="429"/>
    </location>
</feature>
<feature type="region of interest" description="Disordered" evidence="1">
    <location>
        <begin position="295"/>
        <end position="324"/>
    </location>
</feature>
<dbReference type="AlphaFoldDB" id="A0A8E0RNE3"/>
<sequence length="485" mass="53798">MFWWLICAVCFARCCTHATSLSNLTRFPSTQIDDSPNYAHATDEPKLARGERHAPIPPVHSQMGINARPVSSSTSSSVSSSATGSVTTLAFIEVIVKRTVNQYMKVIRTRPDWFERLLQLVREELNIRSKYNCSTDACIYKIQLFTHYLHSHLMGGTRNRLRKRVRRSADLRPPVREMEIAQSPGIDATVPQVPGESDMELAEIPNLEQQGNSVLIAPDLEVPVSGQEQSVQSVDDDALRLPESPHATKLQNSSLAKESLIAVIENDSSRTQVSHFGTPDKINMARVSQEVLSEALSKQQRPTSNQVNVEETMQNSADTFSPLDTEASKKFEKANNNEEEASSILMNAVSSENGDQSLVNDISDMNSELLLPNENKQPDSKSVETVELTSTAPTMMSTSENTLPAKEEPVLADSKSVEESEISWDRENSPDNNPRLTVDLSVHAIPFGQNEFVGKPYENCTGRFENYCYNALKCVYISVLETAAC</sequence>
<keyword evidence="4" id="KW-1185">Reference proteome</keyword>
<feature type="signal peptide" evidence="2">
    <location>
        <begin position="1"/>
        <end position="18"/>
    </location>
</feature>